<dbReference type="AlphaFoldDB" id="A0A240EEZ0"/>
<evidence type="ECO:0000313" key="1">
    <source>
        <dbReference type="EMBL" id="SNX47252.1"/>
    </source>
</evidence>
<keyword evidence="2" id="KW-1185">Reference proteome</keyword>
<organism evidence="1 2">
    <name type="scientific">Vibrio thalassae</name>
    <dbReference type="NCBI Taxonomy" id="1243014"/>
    <lineage>
        <taxon>Bacteria</taxon>
        <taxon>Pseudomonadati</taxon>
        <taxon>Pseudomonadota</taxon>
        <taxon>Gammaproteobacteria</taxon>
        <taxon>Vibrionales</taxon>
        <taxon>Vibrionaceae</taxon>
        <taxon>Vibrio</taxon>
    </lineage>
</organism>
<dbReference type="RefSeq" id="WP_096992543.1">
    <property type="nucleotide sequence ID" value="NZ_JBHSII010000006.1"/>
</dbReference>
<name>A0A240EEZ0_9VIBR</name>
<gene>
    <name evidence="1" type="ORF">VTH8203_00853</name>
</gene>
<protein>
    <submittedName>
        <fullName evidence="1">Uncharacterized protein</fullName>
    </submittedName>
</protein>
<evidence type="ECO:0000313" key="2">
    <source>
        <dbReference type="Proteomes" id="UP000219336"/>
    </source>
</evidence>
<sequence length="150" mass="17366">MRKLVLLFWLLIPIPLHSAPMLSWPDKIILLTTTDNKASIGEEKRAAKGAAFDYYFVDHSKKILSGFEQAFPKKLIKEPEEVRNQYIAKHFAPQLKAYTPEIMRSEMGIGLVKLFQIKRVPAVIINDKYITYGLSVEQSVNRYIKTRQRN</sequence>
<proteinExistence type="predicted"/>
<dbReference type="EMBL" id="OANU01000006">
    <property type="protein sequence ID" value="SNX47252.1"/>
    <property type="molecule type" value="Genomic_DNA"/>
</dbReference>
<reference evidence="2" key="1">
    <citation type="submission" date="2016-06" db="EMBL/GenBank/DDBJ databases">
        <authorList>
            <person name="Rodrigo-Torres L."/>
            <person name="Arahal R.D."/>
            <person name="Lucena T."/>
        </authorList>
    </citation>
    <scope>NUCLEOTIDE SEQUENCE [LARGE SCALE GENOMIC DNA]</scope>
    <source>
        <strain evidence="2">CECT8203</strain>
    </source>
</reference>
<dbReference type="OrthoDB" id="8448784at2"/>
<accession>A0A240EEZ0</accession>
<dbReference type="Proteomes" id="UP000219336">
    <property type="component" value="Unassembled WGS sequence"/>
</dbReference>